<organism evidence="2 3">
    <name type="scientific">Mycolicibacterium aurum</name>
    <name type="common">Mycobacterium aurum</name>
    <dbReference type="NCBI Taxonomy" id="1791"/>
    <lineage>
        <taxon>Bacteria</taxon>
        <taxon>Bacillati</taxon>
        <taxon>Actinomycetota</taxon>
        <taxon>Actinomycetes</taxon>
        <taxon>Mycobacteriales</taxon>
        <taxon>Mycobacteriaceae</taxon>
        <taxon>Mycolicibacterium</taxon>
    </lineage>
</organism>
<evidence type="ECO:0008006" key="4">
    <source>
        <dbReference type="Google" id="ProtNLM"/>
    </source>
</evidence>
<keyword evidence="1" id="KW-0472">Membrane</keyword>
<dbReference type="KEGG" id="mauu:NCTC10437_00570"/>
<feature type="transmembrane region" description="Helical" evidence="1">
    <location>
        <begin position="77"/>
        <end position="98"/>
    </location>
</feature>
<name>A0A448IG65_MYCAU</name>
<accession>A0A448IG65</accession>
<dbReference type="Pfam" id="PF20315">
    <property type="entry name" value="DUF6611"/>
    <property type="match status" value="1"/>
</dbReference>
<gene>
    <name evidence="2" type="ORF">NCTC10437_00570</name>
</gene>
<dbReference type="InterPro" id="IPR046719">
    <property type="entry name" value="DUF6611"/>
</dbReference>
<evidence type="ECO:0000313" key="3">
    <source>
        <dbReference type="Proteomes" id="UP000279306"/>
    </source>
</evidence>
<evidence type="ECO:0000256" key="1">
    <source>
        <dbReference type="SAM" id="Phobius"/>
    </source>
</evidence>
<dbReference type="AlphaFoldDB" id="A0A448IG65"/>
<keyword evidence="1" id="KW-1133">Transmembrane helix</keyword>
<proteinExistence type="predicted"/>
<protein>
    <recommendedName>
        <fullName evidence="4">Transmembrane protein</fullName>
    </recommendedName>
</protein>
<keyword evidence="3" id="KW-1185">Reference proteome</keyword>
<evidence type="ECO:0000313" key="2">
    <source>
        <dbReference type="EMBL" id="VEG51461.1"/>
    </source>
</evidence>
<reference evidence="2 3" key="1">
    <citation type="submission" date="2018-12" db="EMBL/GenBank/DDBJ databases">
        <authorList>
            <consortium name="Pathogen Informatics"/>
        </authorList>
    </citation>
    <scope>NUCLEOTIDE SEQUENCE [LARGE SCALE GENOMIC DNA]</scope>
    <source>
        <strain evidence="2 3">NCTC10437</strain>
    </source>
</reference>
<keyword evidence="1" id="KW-0812">Transmembrane</keyword>
<dbReference type="EMBL" id="LR134356">
    <property type="protein sequence ID" value="VEG51461.1"/>
    <property type="molecule type" value="Genomic_DNA"/>
</dbReference>
<dbReference type="Proteomes" id="UP000279306">
    <property type="component" value="Chromosome"/>
</dbReference>
<sequence length="178" mass="19555">MAMLSNVFRRLLDGDAEWGSLTIQPDRFGTRYLLVVYPPGITARDRRLVRLWRGWPVWGAVLWVLAEVTLLRCTGAWTALAVSTGILLGTGVATRALAGELRAQVRCVAATLLPRHYDPISGAACAAMAESADRLREARAWRIAGLTTPAEFETTWWKVYDSVGALASTAGRSPETRR</sequence>
<feature type="transmembrane region" description="Helical" evidence="1">
    <location>
        <begin position="54"/>
        <end position="71"/>
    </location>
</feature>
<dbReference type="STRING" id="1791.GCA_001049355_03333"/>